<evidence type="ECO:0000313" key="6">
    <source>
        <dbReference type="Proteomes" id="UP000479691"/>
    </source>
</evidence>
<dbReference type="InterPro" id="IPR036322">
    <property type="entry name" value="WD40_repeat_dom_sf"/>
</dbReference>
<feature type="repeat" description="WD" evidence="3">
    <location>
        <begin position="534"/>
        <end position="575"/>
    </location>
</feature>
<reference evidence="5 6" key="1">
    <citation type="submission" date="2019-06" db="EMBL/GenBank/DDBJ databases">
        <authorList>
            <person name="Palmer J.M."/>
        </authorList>
    </citation>
    <scope>NUCLEOTIDE SEQUENCE [LARGE SCALE GENOMIC DNA]</scope>
    <source>
        <strain evidence="5 6">TWF788</strain>
    </source>
</reference>
<feature type="domain" description="Nephrocystin 3-like N-terminal" evidence="4">
    <location>
        <begin position="327"/>
        <end position="380"/>
    </location>
</feature>
<keyword evidence="2" id="KW-0677">Repeat</keyword>
<evidence type="ECO:0000256" key="3">
    <source>
        <dbReference type="PROSITE-ProRule" id="PRU00221"/>
    </source>
</evidence>
<keyword evidence="1 3" id="KW-0853">WD repeat</keyword>
<dbReference type="Pfam" id="PF24883">
    <property type="entry name" value="NPHP3_N"/>
    <property type="match status" value="1"/>
</dbReference>
<dbReference type="InterPro" id="IPR056884">
    <property type="entry name" value="NPHP3-like_N"/>
</dbReference>
<protein>
    <recommendedName>
        <fullName evidence="4">Nephrocystin 3-like N-terminal domain-containing protein</fullName>
    </recommendedName>
</protein>
<dbReference type="SUPFAM" id="SSF53167">
    <property type="entry name" value="Purine and uridine phosphorylases"/>
    <property type="match status" value="1"/>
</dbReference>
<sequence>MTSTKVLESRDLYTVGWIATLPIERAAATELLDEEHAKPLDFAQSVTDTNSYTWGRIGDHNIVIGSLPAGSYGTTSATATALPMLSSFPNIRFGLLVGIGAGIPRPDQDRDIRLGDVAVSQPKGRSGGVIQYDLRKAGLGQTSERRDFLNRPPEVLLKALANLQSDHERHGSKVAIILEEMVKRNPRLANLKDGYVHQGFVNDRLFEATYDHVSGADCQKCDPEKQIEREERDSTEPEIHYGTIASGNTLIKDAATRDMIEEVVGEECICFEMAAAGLMNIFPCLVIRGICDYADSHKNDRWQRYAAAIAAAFAKELIGYVPSEGLQKLQKVADILRTIEQVIDALDECEPHSDIQDMISLFSELGDIKSVRIRIFMTSRPELPIRLAFKDINGKHQVKFLHEIPEPVVEHDISVYLRYELNRIRDDYNKSVSEYRRLLIAREGHPESAIEFYPDGWLSSKSSRSIRYAGSAKTPFPLFQDKTSPDAATGAVLRVLSWHSTSIKTLKFSPNTSGSSDETIKLWDISTRATLEILERHTRPITAVAFSPDGKVLASGSRDGSVRLWDVHTGKALRTLGEGVYEVYSVAFSPDGKLLAWGVADRTIRVWDLNTGVALQELDTDGSPEFSPDEPRVPKEKAILEALNGCRHRSSAIGFSSDSKIVVLKPEANTLITKWANTVKHLLG</sequence>
<dbReference type="Gene3D" id="3.40.50.1580">
    <property type="entry name" value="Nucleoside phosphorylase domain"/>
    <property type="match status" value="1"/>
</dbReference>
<dbReference type="EMBL" id="JAABOE010000065">
    <property type="protein sequence ID" value="KAF3172345.1"/>
    <property type="molecule type" value="Genomic_DNA"/>
</dbReference>
<proteinExistence type="predicted"/>
<dbReference type="Gene3D" id="2.130.10.10">
    <property type="entry name" value="YVTN repeat-like/Quinoprotein amine dehydrogenase"/>
    <property type="match status" value="1"/>
</dbReference>
<dbReference type="PROSITE" id="PS50294">
    <property type="entry name" value="WD_REPEATS_REGION"/>
    <property type="match status" value="2"/>
</dbReference>
<dbReference type="InterPro" id="IPR020472">
    <property type="entry name" value="WD40_PAC1"/>
</dbReference>
<evidence type="ECO:0000313" key="5">
    <source>
        <dbReference type="EMBL" id="KAF3172345.1"/>
    </source>
</evidence>
<dbReference type="PANTHER" id="PTHR46082">
    <property type="entry name" value="ATP/GTP-BINDING PROTEIN-RELATED"/>
    <property type="match status" value="1"/>
</dbReference>
<evidence type="ECO:0000259" key="4">
    <source>
        <dbReference type="Pfam" id="PF24883"/>
    </source>
</evidence>
<dbReference type="InterPro" id="IPR053137">
    <property type="entry name" value="NLR-like"/>
</dbReference>
<feature type="repeat" description="WD" evidence="3">
    <location>
        <begin position="583"/>
        <end position="617"/>
    </location>
</feature>
<evidence type="ECO:0000256" key="2">
    <source>
        <dbReference type="ARBA" id="ARBA00022737"/>
    </source>
</evidence>
<dbReference type="PROSITE" id="PS50082">
    <property type="entry name" value="WD_REPEATS_2"/>
    <property type="match status" value="3"/>
</dbReference>
<dbReference type="SMART" id="SM00320">
    <property type="entry name" value="WD40"/>
    <property type="match status" value="3"/>
</dbReference>
<dbReference type="AlphaFoldDB" id="A0A7C8PBU2"/>
<gene>
    <name evidence="5" type="ORF">TWF788_009471</name>
</gene>
<dbReference type="InterPro" id="IPR015943">
    <property type="entry name" value="WD40/YVTN_repeat-like_dom_sf"/>
</dbReference>
<feature type="repeat" description="WD" evidence="3">
    <location>
        <begin position="496"/>
        <end position="533"/>
    </location>
</feature>
<dbReference type="PROSITE" id="PS00678">
    <property type="entry name" value="WD_REPEATS_1"/>
    <property type="match status" value="1"/>
</dbReference>
<dbReference type="GO" id="GO:0009116">
    <property type="term" value="P:nucleoside metabolic process"/>
    <property type="evidence" value="ECO:0007669"/>
    <property type="project" value="InterPro"/>
</dbReference>
<dbReference type="InterPro" id="IPR019775">
    <property type="entry name" value="WD40_repeat_CS"/>
</dbReference>
<organism evidence="5 6">
    <name type="scientific">Orbilia oligospora</name>
    <name type="common">Nematode-trapping fungus</name>
    <name type="synonym">Arthrobotrys oligospora</name>
    <dbReference type="NCBI Taxonomy" id="2813651"/>
    <lineage>
        <taxon>Eukaryota</taxon>
        <taxon>Fungi</taxon>
        <taxon>Dikarya</taxon>
        <taxon>Ascomycota</taxon>
        <taxon>Pezizomycotina</taxon>
        <taxon>Orbiliomycetes</taxon>
        <taxon>Orbiliales</taxon>
        <taxon>Orbiliaceae</taxon>
        <taxon>Orbilia</taxon>
    </lineage>
</organism>
<evidence type="ECO:0000256" key="1">
    <source>
        <dbReference type="ARBA" id="ARBA00022574"/>
    </source>
</evidence>
<dbReference type="PANTHER" id="PTHR46082:SF11">
    <property type="entry name" value="AAA+ ATPASE DOMAIN-CONTAINING PROTEIN-RELATED"/>
    <property type="match status" value="1"/>
</dbReference>
<name>A0A7C8PBU2_ORBOL</name>
<dbReference type="PRINTS" id="PR00320">
    <property type="entry name" value="GPROTEINBRPT"/>
</dbReference>
<dbReference type="InterPro" id="IPR035994">
    <property type="entry name" value="Nucleoside_phosphorylase_sf"/>
</dbReference>
<dbReference type="InterPro" id="IPR001680">
    <property type="entry name" value="WD40_rpt"/>
</dbReference>
<comment type="caution">
    <text evidence="5">The sequence shown here is derived from an EMBL/GenBank/DDBJ whole genome shotgun (WGS) entry which is preliminary data.</text>
</comment>
<dbReference type="SUPFAM" id="SSF50978">
    <property type="entry name" value="WD40 repeat-like"/>
    <property type="match status" value="1"/>
</dbReference>
<accession>A0A7C8PBU2</accession>
<dbReference type="Pfam" id="PF00400">
    <property type="entry name" value="WD40"/>
    <property type="match status" value="3"/>
</dbReference>
<dbReference type="GO" id="GO:0003824">
    <property type="term" value="F:catalytic activity"/>
    <property type="evidence" value="ECO:0007669"/>
    <property type="project" value="InterPro"/>
</dbReference>
<dbReference type="Proteomes" id="UP000479691">
    <property type="component" value="Unassembled WGS sequence"/>
</dbReference>